<proteinExistence type="predicted"/>
<evidence type="ECO:0000313" key="1">
    <source>
        <dbReference type="EMBL" id="PQV51191.1"/>
    </source>
</evidence>
<dbReference type="EMBL" id="PVEO01000001">
    <property type="protein sequence ID" value="PQV51191.1"/>
    <property type="molecule type" value="Genomic_DNA"/>
</dbReference>
<name>A0A362XAF9_9FLAO</name>
<gene>
    <name evidence="1" type="ORF">CLV33_101112</name>
</gene>
<sequence length="79" mass="9590">MKLFFIISLVVLIPLGNLFCQDKVYLDTTGKEISFTEFQVKWRDRDTLRTRWDYIGKDGKRYCQLKKTFMLLEKFKLMK</sequence>
<accession>A0A362XAF9</accession>
<comment type="caution">
    <text evidence="1">The sequence shown here is derived from an EMBL/GenBank/DDBJ whole genome shotgun (WGS) entry which is preliminary data.</text>
</comment>
<protein>
    <submittedName>
        <fullName evidence="1">Uncharacterized protein</fullName>
    </submittedName>
</protein>
<organism evidence="1 2">
    <name type="scientific">Jejuia pallidilutea</name>
    <dbReference type="NCBI Taxonomy" id="504487"/>
    <lineage>
        <taxon>Bacteria</taxon>
        <taxon>Pseudomonadati</taxon>
        <taxon>Bacteroidota</taxon>
        <taxon>Flavobacteriia</taxon>
        <taxon>Flavobacteriales</taxon>
        <taxon>Flavobacteriaceae</taxon>
        <taxon>Jejuia</taxon>
    </lineage>
</organism>
<evidence type="ECO:0000313" key="2">
    <source>
        <dbReference type="Proteomes" id="UP000251545"/>
    </source>
</evidence>
<reference evidence="1 2" key="1">
    <citation type="submission" date="2018-02" db="EMBL/GenBank/DDBJ databases">
        <title>Genomic Encyclopedia of Archaeal and Bacterial Type Strains, Phase II (KMG-II): from individual species to whole genera.</title>
        <authorList>
            <person name="Goeker M."/>
        </authorList>
    </citation>
    <scope>NUCLEOTIDE SEQUENCE [LARGE SCALE GENOMIC DNA]</scope>
    <source>
        <strain evidence="1 2">DSM 21165</strain>
    </source>
</reference>
<dbReference type="AlphaFoldDB" id="A0A362XAF9"/>
<dbReference type="Proteomes" id="UP000251545">
    <property type="component" value="Unassembled WGS sequence"/>
</dbReference>